<organism evidence="1 2">
    <name type="scientific">Naganishia onofrii</name>
    <dbReference type="NCBI Taxonomy" id="1851511"/>
    <lineage>
        <taxon>Eukaryota</taxon>
        <taxon>Fungi</taxon>
        <taxon>Dikarya</taxon>
        <taxon>Basidiomycota</taxon>
        <taxon>Agaricomycotina</taxon>
        <taxon>Tremellomycetes</taxon>
        <taxon>Filobasidiales</taxon>
        <taxon>Filobasidiaceae</taxon>
        <taxon>Naganishia</taxon>
    </lineage>
</organism>
<name>A0ACC2XW38_9TREE</name>
<comment type="caution">
    <text evidence="1">The sequence shown here is derived from an EMBL/GenBank/DDBJ whole genome shotgun (WGS) entry which is preliminary data.</text>
</comment>
<dbReference type="Proteomes" id="UP001234202">
    <property type="component" value="Unassembled WGS sequence"/>
</dbReference>
<keyword evidence="2" id="KW-1185">Reference proteome</keyword>
<accession>A0ACC2XW38</accession>
<reference evidence="1" key="1">
    <citation type="submission" date="2023-04" db="EMBL/GenBank/DDBJ databases">
        <title>Draft Genome sequencing of Naganishia species isolated from polar environments using Oxford Nanopore Technology.</title>
        <authorList>
            <person name="Leo P."/>
            <person name="Venkateswaran K."/>
        </authorList>
    </citation>
    <scope>NUCLEOTIDE SEQUENCE</scope>
    <source>
        <strain evidence="1">DBVPG 5303</strain>
    </source>
</reference>
<protein>
    <submittedName>
        <fullName evidence="1">Uncharacterized protein</fullName>
    </submittedName>
</protein>
<gene>
    <name evidence="1" type="ORF">QFC24_000953</name>
</gene>
<dbReference type="EMBL" id="JASBWV010000002">
    <property type="protein sequence ID" value="KAJ9127544.1"/>
    <property type="molecule type" value="Genomic_DNA"/>
</dbReference>
<sequence length="1183" mass="130938">MARKSKDPRKPSQKFLQETGQAVPKIDTDEATVASAEKVSADPEANLLRRAIKELGGDDEDFDLLQGLSDDETDDVQPKAKKAPKGQTDEVGKTGIHDAGKLAYMYVHLLQAKLKQELSSFMKGLDFSMTAPEEADEEDEQPEESEEEEQTDDDEEDGNESPDQTRDVSEDAEDDDEEEDESDKEETAKIQPTSSNNGKPKDIVRQASPEIEGFVKKSGANAVQPNKMASIYSIPQAPLWYKIELPELPDYEQTELLPPFRLAGLQSRVNNLLSEFRASAGAAGSGGQGKGKSTSNKSATFGKSTADAAFLKQVLQDGTHQDKLSALILLVRESPLHRMDELERLRIMAGGKQHDAADTGSSSHSAVKGGGGREERISVLRALADWWVSGGGKETGKLKYLADQPQLGNPAVTDRHLLVWGFEDWLKKWFFSILQILEVYLSDTLPYVKTQAMAVTMKLLAGNAEQEQNLLRLGVNKLGDTDKSIASKASHHLLVLLQAHPAMKAVIVREISTIVLRPIPKAKPQAKDVKGKGKATDLHDIGLDHGRYYGLITLNQITLTSRDRDLAGQLVQVYFELFREILGSGPTKPAPDNDEEQAKLEKITGKVDKWQGRRKGARHSRKKNAAKEEEVEEGDSKLIAAVLTGVSRALPFARLDDEKFQQHTEMLFKITHTGTFNISIRALMLIYQVSSAKQETSDRFYRTLYESLLDPRLLTSSKQAMYLNLLFKALKADTNLNRVMAFVKRLVQVMMGHQPPFICGALYLLGELFSTTTGLSTLVTEPEDSGIEHFIDVGEDGKPAKSVAAVEIDRKPEHEYDGRKRDPQHSNAKGSCLWELIPLTKHYHPSVAVQASELIALKLPLSGSPDISQNTLVSFLDRFVYRNPKKNATAKGASIMQPAAAALGGRTGSSVVVRSKGAKVTGDTAGYVNDEKFWNKKVEDVPADQLFFHKYFSKKLARDEQIKAAAAKRKKKSTGEDDDEEDVTMDDVEEEDEEEAEEVVAASTKAATEPVAAEDDEDDPEEDEIWKAMQASMPQAGYDDDDLLEDSEEDEELEYSEDEDEDEVEADDGDSDEFDEDENDGRIDDADFQDDDDEDQLPVDEDDDDLIDLNDMPNIPLGSGDVGTYDSDDDGETFTGVGQPSKKRKRDEKSGDGKKKEKRKRLPLMASAEDYADMINDAEEENI</sequence>
<evidence type="ECO:0000313" key="2">
    <source>
        <dbReference type="Proteomes" id="UP001234202"/>
    </source>
</evidence>
<evidence type="ECO:0000313" key="1">
    <source>
        <dbReference type="EMBL" id="KAJ9127544.1"/>
    </source>
</evidence>
<proteinExistence type="predicted"/>